<dbReference type="EMBL" id="MU853260">
    <property type="protein sequence ID" value="KAK4118785.1"/>
    <property type="molecule type" value="Genomic_DNA"/>
</dbReference>
<dbReference type="Pfam" id="PF01161">
    <property type="entry name" value="PBP"/>
    <property type="match status" value="1"/>
</dbReference>
<dbReference type="GO" id="GO:0030162">
    <property type="term" value="P:regulation of proteolysis"/>
    <property type="evidence" value="ECO:0007669"/>
    <property type="project" value="TreeGrafter"/>
</dbReference>
<proteinExistence type="predicted"/>
<keyword evidence="3" id="KW-1185">Reference proteome</keyword>
<reference evidence="2" key="2">
    <citation type="submission" date="2023-05" db="EMBL/GenBank/DDBJ databases">
        <authorList>
            <consortium name="Lawrence Berkeley National Laboratory"/>
            <person name="Steindorff A."/>
            <person name="Hensen N."/>
            <person name="Bonometti L."/>
            <person name="Westerberg I."/>
            <person name="Brannstrom I.O."/>
            <person name="Guillou S."/>
            <person name="Cros-Aarteil S."/>
            <person name="Calhoun S."/>
            <person name="Haridas S."/>
            <person name="Kuo A."/>
            <person name="Mondo S."/>
            <person name="Pangilinan J."/>
            <person name="Riley R."/>
            <person name="Labutti K."/>
            <person name="Andreopoulos B."/>
            <person name="Lipzen A."/>
            <person name="Chen C."/>
            <person name="Yanf M."/>
            <person name="Daum C."/>
            <person name="Ng V."/>
            <person name="Clum A."/>
            <person name="Ohm R."/>
            <person name="Martin F."/>
            <person name="Silar P."/>
            <person name="Natvig D."/>
            <person name="Lalanne C."/>
            <person name="Gautier V."/>
            <person name="Ament-Velasquez S.L."/>
            <person name="Kruys A."/>
            <person name="Hutchinson M.I."/>
            <person name="Powell A.J."/>
            <person name="Barry K."/>
            <person name="Miller A.N."/>
            <person name="Grigoriev I.V."/>
            <person name="Debuchy R."/>
            <person name="Gladieux P."/>
            <person name="Thoren M.H."/>
            <person name="Johannesson H."/>
        </authorList>
    </citation>
    <scope>NUCLEOTIDE SEQUENCE</scope>
    <source>
        <strain evidence="2">CBS 731.68</strain>
    </source>
</reference>
<keyword evidence="1" id="KW-0732">Signal</keyword>
<comment type="caution">
    <text evidence="2">The sequence shown here is derived from an EMBL/GenBank/DDBJ whole genome shotgun (WGS) entry which is preliminary data.</text>
</comment>
<dbReference type="CDD" id="cd00866">
    <property type="entry name" value="PEBP_euk"/>
    <property type="match status" value="1"/>
</dbReference>
<dbReference type="GO" id="GO:0046578">
    <property type="term" value="P:regulation of Ras protein signal transduction"/>
    <property type="evidence" value="ECO:0007669"/>
    <property type="project" value="TreeGrafter"/>
</dbReference>
<dbReference type="AlphaFoldDB" id="A0AAN6TQG2"/>
<dbReference type="InterPro" id="IPR036610">
    <property type="entry name" value="PEBP-like_sf"/>
</dbReference>
<feature type="chain" id="PRO_5042896255" evidence="1">
    <location>
        <begin position="20"/>
        <end position="246"/>
    </location>
</feature>
<evidence type="ECO:0000256" key="1">
    <source>
        <dbReference type="SAM" id="SignalP"/>
    </source>
</evidence>
<dbReference type="GeneID" id="87830838"/>
<dbReference type="Gene3D" id="3.90.280.10">
    <property type="entry name" value="PEBP-like"/>
    <property type="match status" value="1"/>
</dbReference>
<dbReference type="SUPFAM" id="SSF49777">
    <property type="entry name" value="PEBP-like"/>
    <property type="match status" value="1"/>
</dbReference>
<evidence type="ECO:0000313" key="2">
    <source>
        <dbReference type="EMBL" id="KAK4118785.1"/>
    </source>
</evidence>
<dbReference type="InterPro" id="IPR035810">
    <property type="entry name" value="PEBP_euk"/>
</dbReference>
<dbReference type="PANTHER" id="PTHR11362:SF148">
    <property type="entry name" value="CARBOXYPEPTIDASE Y INHIBITOR"/>
    <property type="match status" value="1"/>
</dbReference>
<dbReference type="GO" id="GO:0005543">
    <property type="term" value="F:phospholipid binding"/>
    <property type="evidence" value="ECO:0007669"/>
    <property type="project" value="TreeGrafter"/>
</dbReference>
<gene>
    <name evidence="2" type="ORF">N657DRAFT_650973</name>
</gene>
<dbReference type="GO" id="GO:0030414">
    <property type="term" value="F:peptidase inhibitor activity"/>
    <property type="evidence" value="ECO:0007669"/>
    <property type="project" value="TreeGrafter"/>
</dbReference>
<dbReference type="PANTHER" id="PTHR11362">
    <property type="entry name" value="PHOSPHATIDYLETHANOLAMINE-BINDING PROTEIN"/>
    <property type="match status" value="1"/>
</dbReference>
<accession>A0AAN6TQG2</accession>
<organism evidence="2 3">
    <name type="scientific">Parathielavia appendiculata</name>
    <dbReference type="NCBI Taxonomy" id="2587402"/>
    <lineage>
        <taxon>Eukaryota</taxon>
        <taxon>Fungi</taxon>
        <taxon>Dikarya</taxon>
        <taxon>Ascomycota</taxon>
        <taxon>Pezizomycotina</taxon>
        <taxon>Sordariomycetes</taxon>
        <taxon>Sordariomycetidae</taxon>
        <taxon>Sordariales</taxon>
        <taxon>Chaetomiaceae</taxon>
        <taxon>Parathielavia</taxon>
    </lineage>
</organism>
<dbReference type="InterPro" id="IPR008914">
    <property type="entry name" value="PEBP"/>
</dbReference>
<name>A0AAN6TQG2_9PEZI</name>
<protein>
    <submittedName>
        <fullName evidence="2">PEBP-like protein</fullName>
    </submittedName>
</protein>
<dbReference type="Proteomes" id="UP001302602">
    <property type="component" value="Unassembled WGS sequence"/>
</dbReference>
<evidence type="ECO:0000313" key="3">
    <source>
        <dbReference type="Proteomes" id="UP001302602"/>
    </source>
</evidence>
<dbReference type="RefSeq" id="XP_062642558.1">
    <property type="nucleotide sequence ID" value="XM_062794069.1"/>
</dbReference>
<reference evidence="2" key="1">
    <citation type="journal article" date="2023" name="Mol. Phylogenet. Evol.">
        <title>Genome-scale phylogeny and comparative genomics of the fungal order Sordariales.</title>
        <authorList>
            <person name="Hensen N."/>
            <person name="Bonometti L."/>
            <person name="Westerberg I."/>
            <person name="Brannstrom I.O."/>
            <person name="Guillou S."/>
            <person name="Cros-Aarteil S."/>
            <person name="Calhoun S."/>
            <person name="Haridas S."/>
            <person name="Kuo A."/>
            <person name="Mondo S."/>
            <person name="Pangilinan J."/>
            <person name="Riley R."/>
            <person name="LaButti K."/>
            <person name="Andreopoulos B."/>
            <person name="Lipzen A."/>
            <person name="Chen C."/>
            <person name="Yan M."/>
            <person name="Daum C."/>
            <person name="Ng V."/>
            <person name="Clum A."/>
            <person name="Steindorff A."/>
            <person name="Ohm R.A."/>
            <person name="Martin F."/>
            <person name="Silar P."/>
            <person name="Natvig D.O."/>
            <person name="Lalanne C."/>
            <person name="Gautier V."/>
            <person name="Ament-Velasquez S.L."/>
            <person name="Kruys A."/>
            <person name="Hutchinson M.I."/>
            <person name="Powell A.J."/>
            <person name="Barry K."/>
            <person name="Miller A.N."/>
            <person name="Grigoriev I.V."/>
            <person name="Debuchy R."/>
            <person name="Gladieux P."/>
            <person name="Hiltunen Thoren M."/>
            <person name="Johannesson H."/>
        </authorList>
    </citation>
    <scope>NUCLEOTIDE SEQUENCE</scope>
    <source>
        <strain evidence="2">CBS 731.68</strain>
    </source>
</reference>
<sequence length="246" mass="27038">MAQFILLYVVLTWLVVGHAREPPQQHVLAGQPDPKPFPQAAEVVREKLKGAGIIPHVIDDFSPSLGLHATWPSKEHALLGNTLKPEKLQDEPSIALHDMHAASSPSNLVAANVTYVVALTDPDAPSHDKPKWAEFCHWIASGTLKPALCDPKQPVPCPPMLTDLNEIMSYKPPAPPKKTGPHRYVFLAFVPSNGTTDKLHLSKPSDRKHWGYDTDKGEIKGVREWADENGLAPVGANFIYALNKKQ</sequence>
<feature type="signal peptide" evidence="1">
    <location>
        <begin position="1"/>
        <end position="19"/>
    </location>
</feature>